<comment type="caution">
    <text evidence="2">The sequence shown here is derived from an EMBL/GenBank/DDBJ whole genome shotgun (WGS) entry which is preliminary data.</text>
</comment>
<reference evidence="2 3" key="1">
    <citation type="submission" date="2019-10" db="EMBL/GenBank/DDBJ databases">
        <title>Dictyobacter vulcani sp. nov., within the class Ktedonobacteria, isolated from soil of volcanic Mt. Zao.</title>
        <authorList>
            <person name="Zheng Y."/>
            <person name="Wang C.M."/>
            <person name="Sakai Y."/>
            <person name="Abe K."/>
            <person name="Yokota A."/>
            <person name="Yabe S."/>
        </authorList>
    </citation>
    <scope>NUCLEOTIDE SEQUENCE [LARGE SCALE GENOMIC DNA]</scope>
    <source>
        <strain evidence="2 3">W12</strain>
    </source>
</reference>
<feature type="transmembrane region" description="Helical" evidence="1">
    <location>
        <begin position="557"/>
        <end position="574"/>
    </location>
</feature>
<dbReference type="AlphaFoldDB" id="A0A5J4KKW3"/>
<dbReference type="Pfam" id="PF10060">
    <property type="entry name" value="DUF2298"/>
    <property type="match status" value="1"/>
</dbReference>
<feature type="transmembrane region" description="Helical" evidence="1">
    <location>
        <begin position="65"/>
        <end position="84"/>
    </location>
</feature>
<feature type="transmembrane region" description="Helical" evidence="1">
    <location>
        <begin position="531"/>
        <end position="551"/>
    </location>
</feature>
<name>A0A5J4KKW3_9CHLR</name>
<sequence length="857" mass="96649">MSELFQMWMLVEVLGLLCLPLTFTVFRNLPDRGWAFSKVLGVIILAFCVWILLMCLHSLPYSQIFIFGIFLILAACSGFAFLSLWQEMLQLARRHLLYIVSSEVVFLGMMVLLGILRSLKPDIYNFEMFMDAGFVASIMRSSHFPPNDMWFAGHSINYYYYAHYTIATLAKLIGQSASIAFNTGICFFYGLTALNLFGVTCNIIAWSRQRTQRAGDDAVNEKSSLKATLPYGLLSIFLALIVGNLAATQQWWDHHAEAGFTFNWFTPSRVIDGTINEFPAFSFLLSCFHAHVLTLAFTIFCIGLALNWFLEPAGKGFALFGTGWSRYLNLLVTAIVLGGLFVMNGWDYPTYMGLTLVAIGIQQGLAHRPWLRFSTLLHVALVAISLVGLSYYLYLPFYLNFVSPSQGIGIASPTNHSTISSEILIYGLFIFMFLSLLVCSALLRPFHTSTPAPSLPDSPVYPVVDRPSNPGPAVSSGLMFETGPYMEHILQNNEEHLLETPSVQVAVAEQEEKGETEQVPAQRLSRRWFRLLWLGIALFLVSCLVVLYLFPYYTTCVAGLSLALLGVSLLFYQLENRAHAFTLFLGAAAFTIIAGCEIFFLKDIFSGGTAQRMNTLFKFYFQAWALLSICSGAGLYFIIESLHTLKVRTRKARWILSGVVGAWSLGLVLLVLASMTYPLLAPYTRYWRIDDTHAQPYLLNTQTLDGMAYLAHCQPPVCDYDTSADYQAIRWLNTHVSGDPVIVEANGDDYHYGGRVSAFTGLPTLINWPGHEFQWRVNWLNNPQNQDDFHKRSEDLDKIYTASSSMEVLSIMDYYDAQYIYVGAFEHKKYPDADLKRFGKFMQTVYHEHGVVIYKVE</sequence>
<dbReference type="InterPro" id="IPR018746">
    <property type="entry name" value="DUF2298"/>
</dbReference>
<feature type="transmembrane region" description="Helical" evidence="1">
    <location>
        <begin position="621"/>
        <end position="642"/>
    </location>
</feature>
<evidence type="ECO:0000313" key="2">
    <source>
        <dbReference type="EMBL" id="GER86799.1"/>
    </source>
</evidence>
<evidence type="ECO:0008006" key="4">
    <source>
        <dbReference type="Google" id="ProtNLM"/>
    </source>
</evidence>
<dbReference type="Proteomes" id="UP000326912">
    <property type="component" value="Unassembled WGS sequence"/>
</dbReference>
<dbReference type="NCBIfam" id="TIGR03662">
    <property type="entry name" value="Chlor_Arch_YYY"/>
    <property type="match status" value="1"/>
</dbReference>
<feature type="transmembrane region" description="Helical" evidence="1">
    <location>
        <begin position="581"/>
        <end position="601"/>
    </location>
</feature>
<feature type="transmembrane region" description="Helical" evidence="1">
    <location>
        <begin position="187"/>
        <end position="207"/>
    </location>
</feature>
<feature type="transmembrane region" description="Helical" evidence="1">
    <location>
        <begin position="373"/>
        <end position="394"/>
    </location>
</feature>
<feature type="transmembrane region" description="Helical" evidence="1">
    <location>
        <begin position="317"/>
        <end position="342"/>
    </location>
</feature>
<proteinExistence type="predicted"/>
<evidence type="ECO:0000313" key="3">
    <source>
        <dbReference type="Proteomes" id="UP000326912"/>
    </source>
</evidence>
<keyword evidence="1" id="KW-0472">Membrane</keyword>
<keyword evidence="1" id="KW-1133">Transmembrane helix</keyword>
<feature type="transmembrane region" description="Helical" evidence="1">
    <location>
        <begin position="96"/>
        <end position="117"/>
    </location>
</feature>
<protein>
    <recommendedName>
        <fullName evidence="4">Chlor_Arch_YYY domain-containing protein</fullName>
    </recommendedName>
</protein>
<dbReference type="RefSeq" id="WP_151754876.1">
    <property type="nucleotide sequence ID" value="NZ_BKZW01000001.1"/>
</dbReference>
<feature type="transmembrane region" description="Helical" evidence="1">
    <location>
        <begin position="39"/>
        <end position="59"/>
    </location>
</feature>
<keyword evidence="1" id="KW-0812">Transmembrane</keyword>
<dbReference type="PANTHER" id="PTHR10790:SF51">
    <property type="entry name" value="TETRATRICOPEPTIDE REPEAT PROTEIN"/>
    <property type="match status" value="1"/>
</dbReference>
<accession>A0A5J4KKW3</accession>
<dbReference type="PANTHER" id="PTHR10790">
    <property type="entry name" value="TPR-DOMAIN CONTAINING PROTEIN"/>
    <property type="match status" value="1"/>
</dbReference>
<feature type="transmembrane region" description="Helical" evidence="1">
    <location>
        <begin position="228"/>
        <end position="247"/>
    </location>
</feature>
<dbReference type="EMBL" id="BKZW01000001">
    <property type="protein sequence ID" value="GER86799.1"/>
    <property type="molecule type" value="Genomic_DNA"/>
</dbReference>
<evidence type="ECO:0000256" key="1">
    <source>
        <dbReference type="SAM" id="Phobius"/>
    </source>
</evidence>
<feature type="transmembrane region" description="Helical" evidence="1">
    <location>
        <begin position="6"/>
        <end position="27"/>
    </location>
</feature>
<organism evidence="2 3">
    <name type="scientific">Dictyobacter vulcani</name>
    <dbReference type="NCBI Taxonomy" id="2607529"/>
    <lineage>
        <taxon>Bacteria</taxon>
        <taxon>Bacillati</taxon>
        <taxon>Chloroflexota</taxon>
        <taxon>Ktedonobacteria</taxon>
        <taxon>Ktedonobacterales</taxon>
        <taxon>Dictyobacteraceae</taxon>
        <taxon>Dictyobacter</taxon>
    </lineage>
</organism>
<feature type="transmembrane region" description="Helical" evidence="1">
    <location>
        <begin position="348"/>
        <end position="366"/>
    </location>
</feature>
<feature type="transmembrane region" description="Helical" evidence="1">
    <location>
        <begin position="654"/>
        <end position="680"/>
    </location>
</feature>
<gene>
    <name evidence="2" type="ORF">KDW_09610</name>
</gene>
<feature type="transmembrane region" description="Helical" evidence="1">
    <location>
        <begin position="423"/>
        <end position="443"/>
    </location>
</feature>
<feature type="transmembrane region" description="Helical" evidence="1">
    <location>
        <begin position="288"/>
        <end position="310"/>
    </location>
</feature>
<keyword evidence="3" id="KW-1185">Reference proteome</keyword>